<keyword evidence="15" id="KW-0456">Lyase</keyword>
<keyword evidence="14" id="KW-0413">Isomerase</keyword>
<dbReference type="Pfam" id="PF01256">
    <property type="entry name" value="Carb_kinase"/>
    <property type="match status" value="1"/>
</dbReference>
<accession>A0A381XVA0</accession>
<evidence type="ECO:0000256" key="15">
    <source>
        <dbReference type="ARBA" id="ARBA00023239"/>
    </source>
</evidence>
<reference evidence="23" key="1">
    <citation type="submission" date="2018-05" db="EMBL/GenBank/DDBJ databases">
        <authorList>
            <person name="Lanie J.A."/>
            <person name="Ng W.-L."/>
            <person name="Kazmierczak K.M."/>
            <person name="Andrzejewski T.M."/>
            <person name="Davidsen T.M."/>
            <person name="Wayne K.J."/>
            <person name="Tettelin H."/>
            <person name="Glass J.I."/>
            <person name="Rusch D."/>
            <person name="Podicherti R."/>
            <person name="Tsui H.-C.T."/>
            <person name="Winkler M.E."/>
        </authorList>
    </citation>
    <scope>NUCLEOTIDE SEQUENCE</scope>
</reference>
<feature type="non-terminal residue" evidence="23">
    <location>
        <position position="445"/>
    </location>
</feature>
<dbReference type="EC" id="5.1.99.6" evidence="6"/>
<dbReference type="CDD" id="cd01171">
    <property type="entry name" value="YXKO-related"/>
    <property type="match status" value="1"/>
</dbReference>
<dbReference type="SUPFAM" id="SSF64153">
    <property type="entry name" value="YjeF N-terminal domain-like"/>
    <property type="match status" value="1"/>
</dbReference>
<dbReference type="GO" id="GO:0052855">
    <property type="term" value="F:ADP-dependent NAD(P)H-hydrate dehydratase activity"/>
    <property type="evidence" value="ECO:0007669"/>
    <property type="project" value="UniProtKB-EC"/>
</dbReference>
<evidence type="ECO:0000256" key="20">
    <source>
        <dbReference type="ARBA" id="ARBA00049209"/>
    </source>
</evidence>
<dbReference type="PROSITE" id="PS51383">
    <property type="entry name" value="YJEF_C_3"/>
    <property type="match status" value="1"/>
</dbReference>
<evidence type="ECO:0000256" key="18">
    <source>
        <dbReference type="ARBA" id="ARBA00032624"/>
    </source>
</evidence>
<dbReference type="InterPro" id="IPR004443">
    <property type="entry name" value="YjeF_N_dom"/>
</dbReference>
<evidence type="ECO:0000256" key="17">
    <source>
        <dbReference type="ARBA" id="ARBA00025153"/>
    </source>
</evidence>
<dbReference type="PIRSF" id="PIRSF017184">
    <property type="entry name" value="Nnr"/>
    <property type="match status" value="1"/>
</dbReference>
<keyword evidence="16" id="KW-0511">Multifunctional enzyme</keyword>
<dbReference type="InterPro" id="IPR029056">
    <property type="entry name" value="Ribokinase-like"/>
</dbReference>
<dbReference type="EMBL" id="UINC01016356">
    <property type="protein sequence ID" value="SVA68153.1"/>
    <property type="molecule type" value="Genomic_DNA"/>
</dbReference>
<dbReference type="PANTHER" id="PTHR12592:SF0">
    <property type="entry name" value="ATP-DEPENDENT (S)-NAD(P)H-HYDRATE DEHYDRATASE"/>
    <property type="match status" value="1"/>
</dbReference>
<dbReference type="GO" id="GO:0052856">
    <property type="term" value="F:NAD(P)HX epimerase activity"/>
    <property type="evidence" value="ECO:0007669"/>
    <property type="project" value="UniProtKB-EC"/>
</dbReference>
<dbReference type="SUPFAM" id="SSF53613">
    <property type="entry name" value="Ribokinase-like"/>
    <property type="match status" value="1"/>
</dbReference>
<evidence type="ECO:0000313" key="23">
    <source>
        <dbReference type="EMBL" id="SVA68153.1"/>
    </source>
</evidence>
<dbReference type="InterPro" id="IPR036652">
    <property type="entry name" value="YjeF_N_dom_sf"/>
</dbReference>
<comment type="cofactor">
    <cofactor evidence="3">
        <name>K(+)</name>
        <dbReference type="ChEBI" id="CHEBI:29103"/>
    </cofactor>
</comment>
<evidence type="ECO:0000256" key="6">
    <source>
        <dbReference type="ARBA" id="ARBA00012228"/>
    </source>
</evidence>
<evidence type="ECO:0000256" key="16">
    <source>
        <dbReference type="ARBA" id="ARBA00023268"/>
    </source>
</evidence>
<evidence type="ECO:0000256" key="2">
    <source>
        <dbReference type="ARBA" id="ARBA00000909"/>
    </source>
</evidence>
<evidence type="ECO:0000256" key="14">
    <source>
        <dbReference type="ARBA" id="ARBA00023235"/>
    </source>
</evidence>
<comment type="catalytic activity">
    <reaction evidence="2">
        <text>(6R)-NADPHX = (6S)-NADPHX</text>
        <dbReference type="Rhea" id="RHEA:32227"/>
        <dbReference type="ChEBI" id="CHEBI:64076"/>
        <dbReference type="ChEBI" id="CHEBI:64077"/>
        <dbReference type="EC" id="5.1.99.6"/>
    </reaction>
</comment>
<evidence type="ECO:0000256" key="12">
    <source>
        <dbReference type="ARBA" id="ARBA00022958"/>
    </source>
</evidence>
<dbReference type="EC" id="4.2.1.136" evidence="7"/>
<dbReference type="PANTHER" id="PTHR12592">
    <property type="entry name" value="ATP-DEPENDENT (S)-NAD(P)H-HYDRATE DEHYDRATASE FAMILY MEMBER"/>
    <property type="match status" value="1"/>
</dbReference>
<evidence type="ECO:0000256" key="9">
    <source>
        <dbReference type="ARBA" id="ARBA00022741"/>
    </source>
</evidence>
<feature type="domain" description="YjeF N-terminal" evidence="22">
    <location>
        <begin position="9"/>
        <end position="212"/>
    </location>
</feature>
<keyword evidence="10" id="KW-0067">ATP-binding</keyword>
<keyword evidence="12" id="KW-0630">Potassium</keyword>
<keyword evidence="11" id="KW-0521">NADP</keyword>
<dbReference type="InterPro" id="IPR030677">
    <property type="entry name" value="Nnr"/>
</dbReference>
<evidence type="ECO:0000259" key="22">
    <source>
        <dbReference type="PROSITE" id="PS51385"/>
    </source>
</evidence>
<comment type="catalytic activity">
    <reaction evidence="19">
        <text>(6S)-NADHX + ADP = AMP + phosphate + NADH + H(+)</text>
        <dbReference type="Rhea" id="RHEA:32223"/>
        <dbReference type="ChEBI" id="CHEBI:15378"/>
        <dbReference type="ChEBI" id="CHEBI:43474"/>
        <dbReference type="ChEBI" id="CHEBI:57945"/>
        <dbReference type="ChEBI" id="CHEBI:64074"/>
        <dbReference type="ChEBI" id="CHEBI:456215"/>
        <dbReference type="ChEBI" id="CHEBI:456216"/>
        <dbReference type="EC" id="4.2.1.136"/>
    </reaction>
</comment>
<evidence type="ECO:0000256" key="13">
    <source>
        <dbReference type="ARBA" id="ARBA00023027"/>
    </source>
</evidence>
<comment type="catalytic activity">
    <reaction evidence="1">
        <text>(6R)-NADHX = (6S)-NADHX</text>
        <dbReference type="Rhea" id="RHEA:32215"/>
        <dbReference type="ChEBI" id="CHEBI:64074"/>
        <dbReference type="ChEBI" id="CHEBI:64075"/>
        <dbReference type="EC" id="5.1.99.6"/>
    </reaction>
</comment>
<keyword evidence="13" id="KW-0520">NAD</keyword>
<keyword evidence="9" id="KW-0547">Nucleotide-binding</keyword>
<protein>
    <recommendedName>
        <fullName evidence="18">Nicotinamide nucleotide repair protein</fullName>
        <ecNumber evidence="7">4.2.1.136</ecNumber>
        <ecNumber evidence="6">5.1.99.6</ecNumber>
    </recommendedName>
</protein>
<gene>
    <name evidence="23" type="ORF">METZ01_LOCUS121007</name>
</gene>
<evidence type="ECO:0000256" key="10">
    <source>
        <dbReference type="ARBA" id="ARBA00022840"/>
    </source>
</evidence>
<evidence type="ECO:0000259" key="21">
    <source>
        <dbReference type="PROSITE" id="PS51383"/>
    </source>
</evidence>
<comment type="function">
    <text evidence="17">Bifunctional enzyme that catalyzes the epimerization of the S- and R-forms of NAD(P)HX and the dehydration of the S-form of NAD(P)HX at the expense of ADP, which is converted to AMP. This allows the repair of both epimers of NAD(P)HX, a damaged form of NAD(P)H that is a result of enzymatic or heat-dependent hydration.</text>
</comment>
<comment type="catalytic activity">
    <reaction evidence="20">
        <text>(6S)-NADPHX + ADP = AMP + phosphate + NADPH + H(+)</text>
        <dbReference type="Rhea" id="RHEA:32235"/>
        <dbReference type="ChEBI" id="CHEBI:15378"/>
        <dbReference type="ChEBI" id="CHEBI:43474"/>
        <dbReference type="ChEBI" id="CHEBI:57783"/>
        <dbReference type="ChEBI" id="CHEBI:64076"/>
        <dbReference type="ChEBI" id="CHEBI:456215"/>
        <dbReference type="ChEBI" id="CHEBI:456216"/>
        <dbReference type="EC" id="4.2.1.136"/>
    </reaction>
</comment>
<sequence>MQFITSCQSRELDKIATSKIGISGKTLMGNAGCQVANTVLKFYPDTEKYKILIVCGKGNNSGDGFAAALSLKKFNPKIYMIYSPDTFSVDANHYYLECVENDIHVQFQECPPESHQYDLVIDAMLGIGIKGKVRAPIAEWIAWINNQQLDVISIDVPSGLNADTGNLDDNTVKANITVTMGYEKTGLYFHPGKDQCGEIITADIGFPTLDKPLSGICWNLYKEKYAKRFLAPPPKDSYKHRQGKVLVIAGSRGMTGAAILTGLSALKCGAGLVKCCIPESLNPIFESAFLEGISVICTDNDSGILGPKNFKEIIKEIEWCDSIIIGPGLGISSDTQELVVRILESCSKPVVVDADALLSLGNNITSLSERSILTPHLGEFGKLVNRSKVEVEDNFISIIEEFMVKYDGTLVLKTAPVSVIHNGQGSLNISGNQGLASAGTGDVLA</sequence>
<evidence type="ECO:0000256" key="8">
    <source>
        <dbReference type="ARBA" id="ARBA00022723"/>
    </source>
</evidence>
<dbReference type="HAMAP" id="MF_01966">
    <property type="entry name" value="NADHX_epimerase"/>
    <property type="match status" value="1"/>
</dbReference>
<name>A0A381XVA0_9ZZZZ</name>
<feature type="domain" description="YjeF C-terminal" evidence="21">
    <location>
        <begin position="222"/>
        <end position="445"/>
    </location>
</feature>
<evidence type="ECO:0000256" key="1">
    <source>
        <dbReference type="ARBA" id="ARBA00000013"/>
    </source>
</evidence>
<dbReference type="NCBIfam" id="TIGR00196">
    <property type="entry name" value="yjeF_cterm"/>
    <property type="match status" value="1"/>
</dbReference>
<evidence type="ECO:0000256" key="4">
    <source>
        <dbReference type="ARBA" id="ARBA00006001"/>
    </source>
</evidence>
<dbReference type="NCBIfam" id="TIGR00197">
    <property type="entry name" value="yjeF_nterm"/>
    <property type="match status" value="1"/>
</dbReference>
<dbReference type="Gene3D" id="3.40.50.10260">
    <property type="entry name" value="YjeF N-terminal domain"/>
    <property type="match status" value="1"/>
</dbReference>
<proteinExistence type="inferred from homology"/>
<keyword evidence="8" id="KW-0479">Metal-binding</keyword>
<evidence type="ECO:0000256" key="3">
    <source>
        <dbReference type="ARBA" id="ARBA00001958"/>
    </source>
</evidence>
<organism evidence="23">
    <name type="scientific">marine metagenome</name>
    <dbReference type="NCBI Taxonomy" id="408172"/>
    <lineage>
        <taxon>unclassified sequences</taxon>
        <taxon>metagenomes</taxon>
        <taxon>ecological metagenomes</taxon>
    </lineage>
</organism>
<dbReference type="PROSITE" id="PS51385">
    <property type="entry name" value="YJEF_N"/>
    <property type="match status" value="1"/>
</dbReference>
<evidence type="ECO:0000256" key="19">
    <source>
        <dbReference type="ARBA" id="ARBA00048238"/>
    </source>
</evidence>
<evidence type="ECO:0000256" key="7">
    <source>
        <dbReference type="ARBA" id="ARBA00013129"/>
    </source>
</evidence>
<evidence type="ECO:0000256" key="11">
    <source>
        <dbReference type="ARBA" id="ARBA00022857"/>
    </source>
</evidence>
<evidence type="ECO:0000256" key="5">
    <source>
        <dbReference type="ARBA" id="ARBA00009524"/>
    </source>
</evidence>
<dbReference type="Gene3D" id="3.40.1190.20">
    <property type="match status" value="1"/>
</dbReference>
<dbReference type="GO" id="GO:0005524">
    <property type="term" value="F:ATP binding"/>
    <property type="evidence" value="ECO:0007669"/>
    <property type="project" value="UniProtKB-KW"/>
</dbReference>
<dbReference type="GO" id="GO:0110051">
    <property type="term" value="P:metabolite repair"/>
    <property type="evidence" value="ECO:0007669"/>
    <property type="project" value="TreeGrafter"/>
</dbReference>
<comment type="similarity">
    <text evidence="4">In the N-terminal section; belongs to the NnrE/AIBP family.</text>
</comment>
<dbReference type="GO" id="GO:0046872">
    <property type="term" value="F:metal ion binding"/>
    <property type="evidence" value="ECO:0007669"/>
    <property type="project" value="UniProtKB-KW"/>
</dbReference>
<dbReference type="Pfam" id="PF03853">
    <property type="entry name" value="YjeF_N"/>
    <property type="match status" value="1"/>
</dbReference>
<dbReference type="InterPro" id="IPR000631">
    <property type="entry name" value="CARKD"/>
</dbReference>
<dbReference type="AlphaFoldDB" id="A0A381XVA0"/>
<comment type="similarity">
    <text evidence="5">In the C-terminal section; belongs to the NnrD/CARKD family.</text>
</comment>